<keyword evidence="2" id="KW-1133">Transmembrane helix</keyword>
<protein>
    <submittedName>
        <fullName evidence="3">Uncharacterized protein</fullName>
    </submittedName>
</protein>
<organism evidence="3 4">
    <name type="scientific">Coccidioides immitis (strain RS)</name>
    <name type="common">Valley fever fungus</name>
    <dbReference type="NCBI Taxonomy" id="246410"/>
    <lineage>
        <taxon>Eukaryota</taxon>
        <taxon>Fungi</taxon>
        <taxon>Dikarya</taxon>
        <taxon>Ascomycota</taxon>
        <taxon>Pezizomycotina</taxon>
        <taxon>Eurotiomycetes</taxon>
        <taxon>Eurotiomycetidae</taxon>
        <taxon>Onygenales</taxon>
        <taxon>Onygenaceae</taxon>
        <taxon>Coccidioides</taxon>
    </lineage>
</organism>
<feature type="transmembrane region" description="Helical" evidence="2">
    <location>
        <begin position="149"/>
        <end position="168"/>
    </location>
</feature>
<dbReference type="OMA" id="HTLYGIY"/>
<feature type="region of interest" description="Disordered" evidence="1">
    <location>
        <begin position="237"/>
        <end position="312"/>
    </location>
</feature>
<feature type="region of interest" description="Disordered" evidence="1">
    <location>
        <begin position="502"/>
        <end position="647"/>
    </location>
</feature>
<feature type="transmembrane region" description="Helical" evidence="2">
    <location>
        <begin position="87"/>
        <end position="110"/>
    </location>
</feature>
<name>A0A0E1RZ77_COCIM</name>
<feature type="compositionally biased region" description="Basic and acidic residues" evidence="1">
    <location>
        <begin position="251"/>
        <end position="260"/>
    </location>
</feature>
<evidence type="ECO:0000313" key="4">
    <source>
        <dbReference type="Proteomes" id="UP000001261"/>
    </source>
</evidence>
<dbReference type="KEGG" id="cim:CIMG_05173"/>
<dbReference type="VEuPathDB" id="FungiDB:CIMG_05173"/>
<evidence type="ECO:0000256" key="2">
    <source>
        <dbReference type="SAM" id="Phobius"/>
    </source>
</evidence>
<feature type="transmembrane region" description="Helical" evidence="2">
    <location>
        <begin position="116"/>
        <end position="137"/>
    </location>
</feature>
<reference evidence="4" key="2">
    <citation type="journal article" date="2010" name="Genome Res.">
        <title>Population genomic sequencing of Coccidioides fungi reveals recent hybridization and transposon control.</title>
        <authorList>
            <person name="Neafsey D.E."/>
            <person name="Barker B.M."/>
            <person name="Sharpton T.J."/>
            <person name="Stajich J.E."/>
            <person name="Park D.J."/>
            <person name="Whiston E."/>
            <person name="Hung C.-Y."/>
            <person name="McMahan C."/>
            <person name="White J."/>
            <person name="Sykes S."/>
            <person name="Heiman D."/>
            <person name="Young S."/>
            <person name="Zeng Q."/>
            <person name="Abouelleil A."/>
            <person name="Aftuck L."/>
            <person name="Bessette D."/>
            <person name="Brown A."/>
            <person name="FitzGerald M."/>
            <person name="Lui A."/>
            <person name="Macdonald J.P."/>
            <person name="Priest M."/>
            <person name="Orbach M.J."/>
            <person name="Galgiani J.N."/>
            <person name="Kirkland T.N."/>
            <person name="Cole G.T."/>
            <person name="Birren B.W."/>
            <person name="Henn M.R."/>
            <person name="Taylor J.W."/>
            <person name="Rounsley S.D."/>
        </authorList>
    </citation>
    <scope>GENOME REANNOTATION</scope>
    <source>
        <strain evidence="4">RS</strain>
    </source>
</reference>
<reference evidence="4" key="1">
    <citation type="journal article" date="2009" name="Genome Res.">
        <title>Comparative genomic analyses of the human fungal pathogens Coccidioides and their relatives.</title>
        <authorList>
            <person name="Sharpton T.J."/>
            <person name="Stajich J.E."/>
            <person name="Rounsley S.D."/>
            <person name="Gardner M.J."/>
            <person name="Wortman J.R."/>
            <person name="Jordar V.S."/>
            <person name="Maiti R."/>
            <person name="Kodira C.D."/>
            <person name="Neafsey D.E."/>
            <person name="Zeng Q."/>
            <person name="Hung C.-Y."/>
            <person name="McMahan C."/>
            <person name="Muszewska A."/>
            <person name="Grynberg M."/>
            <person name="Mandel M.A."/>
            <person name="Kellner E.M."/>
            <person name="Barker B.M."/>
            <person name="Galgiani J.N."/>
            <person name="Orbach M.J."/>
            <person name="Kirkland T.N."/>
            <person name="Cole G.T."/>
            <person name="Henn M.R."/>
            <person name="Birren B.W."/>
            <person name="Taylor J.W."/>
        </authorList>
    </citation>
    <scope>NUCLEOTIDE SEQUENCE [LARGE SCALE GENOMIC DNA]</scope>
    <source>
        <strain evidence="4">RS</strain>
    </source>
</reference>
<accession>A0A0E1RZ77</accession>
<dbReference type="GeneID" id="4563872"/>
<feature type="compositionally biased region" description="Basic and acidic residues" evidence="1">
    <location>
        <begin position="670"/>
        <end position="684"/>
    </location>
</feature>
<dbReference type="InParanoid" id="A0A0E1RZ77"/>
<proteinExistence type="predicted"/>
<dbReference type="RefSeq" id="XP_001245732.2">
    <property type="nucleotide sequence ID" value="XM_001245731.2"/>
</dbReference>
<dbReference type="Proteomes" id="UP000001261">
    <property type="component" value="Unassembled WGS sequence"/>
</dbReference>
<keyword evidence="2" id="KW-0472">Membrane</keyword>
<feature type="compositionally biased region" description="Basic and acidic residues" evidence="1">
    <location>
        <begin position="619"/>
        <end position="638"/>
    </location>
</feature>
<sequence length="718" mass="79154">MGRSEPPFIYDPPSRQTPGSPTKPFNPKAHTQASWAPREPKAKKNGPLVNFNQHPDSFGLIAGGRGKIKLMSPRTKQRVKYARWSQLALRVLTLIGALGILFCVICIKGTTLTLAWMIRVPPCVTILHTIYGIYHLFRSATARTPASSASYMLFASVLDAGLIPLYVFTSIVSNVEYETKSYGWETLFGNEGVREAIIHATFLAASTVGGLHLISLGLDLYLAIVFRQISKLPPDMNPLEDNLTSRGQKRNKSEIAEKHLSQSTTASTEANRESLAQEPLIPTRTVPFMHTRADSSSTLSGSDLRGTDSPRTSYYSAQSFRYSRSDLPSQQTFHYEQANKSKVEIARTPAQRRGTTPSRPQSMVRDAPPVSDQSNLTALDARQRDPSGVSALSDENWCIYPSSPPSPELCPDDSAARPLSLPSGGNTPMIPGIDDEKWDNSSFLDSLQYRSDTVMRHRGDYTAIDDCDNDEIIYGNQHAENSYVPERDLGDHQVVVAQDENNDYKHQPLLNPLEMNPPTPRPTEQGSVSSRHSKGSLRRVALADMPNPPSDSGRPTPVKSAKFRSYGELDQAKISPAQRVGSLRGKDLKVTTPNITNKKKSRWRRMTGNYEAVDDNDHDSDSDRNDSLSDQENRDRTGRVVSNTGIDLGLGLGSKPAGYGSYIAGLGVGRRREVSGKMAEEGRGSRLAPEDDDYEGKGKRLSKTGEYRAAGWARFRGL</sequence>
<keyword evidence="2" id="KW-0812">Transmembrane</keyword>
<dbReference type="STRING" id="246410.A0A0E1RZ77"/>
<dbReference type="OrthoDB" id="5404940at2759"/>
<gene>
    <name evidence="3" type="ORF">CIMG_05173</name>
</gene>
<feature type="region of interest" description="Disordered" evidence="1">
    <location>
        <begin position="1"/>
        <end position="47"/>
    </location>
</feature>
<dbReference type="AlphaFoldDB" id="A0A0E1RZ77"/>
<keyword evidence="4" id="KW-1185">Reference proteome</keyword>
<feature type="region of interest" description="Disordered" evidence="1">
    <location>
        <begin position="338"/>
        <end position="390"/>
    </location>
</feature>
<dbReference type="EMBL" id="GG704914">
    <property type="protein sequence ID" value="EAS34149.2"/>
    <property type="molecule type" value="Genomic_DNA"/>
</dbReference>
<feature type="region of interest" description="Disordered" evidence="1">
    <location>
        <begin position="670"/>
        <end position="701"/>
    </location>
</feature>
<evidence type="ECO:0000313" key="3">
    <source>
        <dbReference type="EMBL" id="EAS34149.2"/>
    </source>
</evidence>
<evidence type="ECO:0000256" key="1">
    <source>
        <dbReference type="SAM" id="MobiDB-lite"/>
    </source>
</evidence>